<proteinExistence type="predicted"/>
<dbReference type="STRING" id="153971.AWC19_27540"/>
<keyword evidence="2" id="KW-1185">Reference proteome</keyword>
<dbReference type="Proteomes" id="UP000193529">
    <property type="component" value="Unassembled WGS sequence"/>
</dbReference>
<accession>A0A1X1ZWK4</accession>
<evidence type="ECO:0000313" key="2">
    <source>
        <dbReference type="Proteomes" id="UP000193529"/>
    </source>
</evidence>
<dbReference type="AlphaFoldDB" id="A0A1X1ZWK4"/>
<gene>
    <name evidence="1" type="ORF">AWC19_27540</name>
</gene>
<reference evidence="1 2" key="1">
    <citation type="submission" date="2016-01" db="EMBL/GenBank/DDBJ databases">
        <title>The new phylogeny of the genus Mycobacterium.</title>
        <authorList>
            <person name="Tarcisio F."/>
            <person name="Conor M."/>
            <person name="Antonella G."/>
            <person name="Elisabetta G."/>
            <person name="Giulia F.S."/>
            <person name="Sara T."/>
            <person name="Anna F."/>
            <person name="Clotilde B."/>
            <person name="Roberto B."/>
            <person name="Veronica D.S."/>
            <person name="Fabio R."/>
            <person name="Monica P."/>
            <person name="Olivier J."/>
            <person name="Enrico T."/>
            <person name="Nicola S."/>
        </authorList>
    </citation>
    <scope>NUCLEOTIDE SEQUENCE [LARGE SCALE GENOMIC DNA]</scope>
    <source>
        <strain evidence="1 2">DSM 44572</strain>
    </source>
</reference>
<comment type="caution">
    <text evidence="1">The sequence shown here is derived from an EMBL/GenBank/DDBJ whole genome shotgun (WGS) entry which is preliminary data.</text>
</comment>
<organism evidence="1 2">
    <name type="scientific">Mycobacterium palustre</name>
    <dbReference type="NCBI Taxonomy" id="153971"/>
    <lineage>
        <taxon>Bacteria</taxon>
        <taxon>Bacillati</taxon>
        <taxon>Actinomycetota</taxon>
        <taxon>Actinomycetes</taxon>
        <taxon>Mycobacteriales</taxon>
        <taxon>Mycobacteriaceae</taxon>
        <taxon>Mycobacterium</taxon>
        <taxon>Mycobacterium simiae complex</taxon>
    </lineage>
</organism>
<sequence length="90" mass="9779">MTPIDAAVFDEIVAAFDDQPRCGITTLQGRQCQRSAGWLVNVHGCEGRLMCGQHLSAWRSRALGTLPGGRCTLCGQLFARLDDACTITRL</sequence>
<protein>
    <submittedName>
        <fullName evidence="1">Uncharacterized protein</fullName>
    </submittedName>
</protein>
<evidence type="ECO:0000313" key="1">
    <source>
        <dbReference type="EMBL" id="ORW28191.1"/>
    </source>
</evidence>
<name>A0A1X1ZWK4_9MYCO</name>
<dbReference type="EMBL" id="LQPJ01000064">
    <property type="protein sequence ID" value="ORW28191.1"/>
    <property type="molecule type" value="Genomic_DNA"/>
</dbReference>